<keyword evidence="3" id="KW-1185">Reference proteome</keyword>
<evidence type="ECO:0000313" key="2">
    <source>
        <dbReference type="EMBL" id="KAG2190540.1"/>
    </source>
</evidence>
<feature type="compositionally biased region" description="Basic and acidic residues" evidence="1">
    <location>
        <begin position="349"/>
        <end position="367"/>
    </location>
</feature>
<comment type="caution">
    <text evidence="2">The sequence shown here is derived from an EMBL/GenBank/DDBJ whole genome shotgun (WGS) entry which is preliminary data.</text>
</comment>
<dbReference type="OrthoDB" id="5578174at2759"/>
<name>A0A8H7QEA0_9FUNG</name>
<dbReference type="InterPro" id="IPR010487">
    <property type="entry name" value="NGRN/Rrg9"/>
</dbReference>
<organism evidence="2 3">
    <name type="scientific">Mucor plumbeus</name>
    <dbReference type="NCBI Taxonomy" id="97098"/>
    <lineage>
        <taxon>Eukaryota</taxon>
        <taxon>Fungi</taxon>
        <taxon>Fungi incertae sedis</taxon>
        <taxon>Mucoromycota</taxon>
        <taxon>Mucoromycotina</taxon>
        <taxon>Mucoromycetes</taxon>
        <taxon>Mucorales</taxon>
        <taxon>Mucorineae</taxon>
        <taxon>Mucoraceae</taxon>
        <taxon>Mucor</taxon>
    </lineage>
</organism>
<evidence type="ECO:0008006" key="4">
    <source>
        <dbReference type="Google" id="ProtNLM"/>
    </source>
</evidence>
<dbReference type="AlphaFoldDB" id="A0A8H7QEA0"/>
<proteinExistence type="predicted"/>
<feature type="compositionally biased region" description="Basic and acidic residues" evidence="1">
    <location>
        <begin position="216"/>
        <end position="342"/>
    </location>
</feature>
<feature type="compositionally biased region" description="Basic and acidic residues" evidence="1">
    <location>
        <begin position="177"/>
        <end position="186"/>
    </location>
</feature>
<feature type="compositionally biased region" description="Basic and acidic residues" evidence="1">
    <location>
        <begin position="193"/>
        <end position="209"/>
    </location>
</feature>
<feature type="compositionally biased region" description="Polar residues" evidence="1">
    <location>
        <begin position="120"/>
        <end position="130"/>
    </location>
</feature>
<reference evidence="2" key="1">
    <citation type="submission" date="2020-12" db="EMBL/GenBank/DDBJ databases">
        <title>Metabolic potential, ecology and presence of endohyphal bacteria is reflected in genomic diversity of Mucoromycotina.</title>
        <authorList>
            <person name="Muszewska A."/>
            <person name="Okrasinska A."/>
            <person name="Steczkiewicz K."/>
            <person name="Drgas O."/>
            <person name="Orlowska M."/>
            <person name="Perlinska-Lenart U."/>
            <person name="Aleksandrzak-Piekarczyk T."/>
            <person name="Szatraj K."/>
            <person name="Zielenkiewicz U."/>
            <person name="Pilsyk S."/>
            <person name="Malc E."/>
            <person name="Mieczkowski P."/>
            <person name="Kruszewska J.S."/>
            <person name="Biernat P."/>
            <person name="Pawlowska J."/>
        </authorList>
    </citation>
    <scope>NUCLEOTIDE SEQUENCE</scope>
    <source>
        <strain evidence="2">CBS 226.32</strain>
    </source>
</reference>
<dbReference type="Pfam" id="PF06413">
    <property type="entry name" value="Neugrin"/>
    <property type="match status" value="1"/>
</dbReference>
<evidence type="ECO:0000256" key="1">
    <source>
        <dbReference type="SAM" id="MobiDB-lite"/>
    </source>
</evidence>
<dbReference type="Proteomes" id="UP000650833">
    <property type="component" value="Unassembled WGS sequence"/>
</dbReference>
<protein>
    <recommendedName>
        <fullName evidence="4">Required for respiratory growth protein 9, mitochondrial</fullName>
    </recommendedName>
</protein>
<evidence type="ECO:0000313" key="3">
    <source>
        <dbReference type="Proteomes" id="UP000650833"/>
    </source>
</evidence>
<feature type="compositionally biased region" description="Basic and acidic residues" evidence="1">
    <location>
        <begin position="85"/>
        <end position="106"/>
    </location>
</feature>
<accession>A0A8H7QEA0</accession>
<gene>
    <name evidence="2" type="ORF">INT46_010702</name>
</gene>
<feature type="region of interest" description="Disordered" evidence="1">
    <location>
        <begin position="85"/>
        <end position="367"/>
    </location>
</feature>
<sequence length="367" mass="44268">MFKSIFRLKPVNTRLFSTETGKATTVAPNWAPKKRVSRPTMEKIRALAASQPEVYNVVTLSREFKLSVEGVRRILKSRYIPKAQDGERQEKNRYEAMGERRKEFKKTYNIPEENPKKFWNKNTTENVQDISSRRGERGSNSNWSNAMYKSRSFEGNDDNFGDRRSKIVNEGSRPHRSFGDQEERRPYNGNRQRNFDRDESRSHSYDQPRRNSYRNDQLERRPYNGDHQRSFDNDRSFNSERKPFKKDFDRFDGERKSFRSDNDDGERKPFRRDNSNGERRSFGRASYDNERNPFKKYKEDAERRPYRRFSDDQEKRPFNDKKPFRRSNNDDQERRSFNRQTRDNNNAAGDRRFKRDSYKKEQHDDTK</sequence>
<dbReference type="EMBL" id="JAEPRC010000947">
    <property type="protein sequence ID" value="KAG2190540.1"/>
    <property type="molecule type" value="Genomic_DNA"/>
</dbReference>